<gene>
    <name evidence="1" type="ORF">ET471_10970</name>
</gene>
<evidence type="ECO:0000313" key="1">
    <source>
        <dbReference type="EMBL" id="QAY70487.1"/>
    </source>
</evidence>
<dbReference type="RefSeq" id="WP_129188292.1">
    <property type="nucleotide sequence ID" value="NZ_CP035493.1"/>
</dbReference>
<accession>A0A4P6FAQ0</accession>
<dbReference type="AlphaFoldDB" id="A0A4P6FAQ0"/>
<protein>
    <submittedName>
        <fullName evidence="1">Uncharacterized protein</fullName>
    </submittedName>
</protein>
<organism evidence="1 2">
    <name type="scientific">Xylanimonas protaetiae</name>
    <dbReference type="NCBI Taxonomy" id="2509457"/>
    <lineage>
        <taxon>Bacteria</taxon>
        <taxon>Bacillati</taxon>
        <taxon>Actinomycetota</taxon>
        <taxon>Actinomycetes</taxon>
        <taxon>Micrococcales</taxon>
        <taxon>Promicromonosporaceae</taxon>
        <taxon>Xylanimonas</taxon>
    </lineage>
</organism>
<dbReference type="Proteomes" id="UP000292118">
    <property type="component" value="Chromosome"/>
</dbReference>
<sequence length="137" mass="14152">MWDRAEAEVGPLRSDTVPAWLAYLAELDAVTTRAHEVAGAAVARARKRPRLLGPVPPPREVAKLLALDVAGLAAMPAALWFTTEAQVGPLRAPTAGAWSAHLSALAAVQRATLDTLRALVGSAAATAPAVDAVAVHL</sequence>
<proteinExistence type="predicted"/>
<keyword evidence="2" id="KW-1185">Reference proteome</keyword>
<name>A0A4P6FAQ0_9MICO</name>
<dbReference type="KEGG" id="xya:ET471_10970"/>
<reference evidence="1 2" key="1">
    <citation type="submission" date="2019-01" db="EMBL/GenBank/DDBJ databases">
        <title>Genome sequencing of strain FW10M-9.</title>
        <authorList>
            <person name="Heo J."/>
            <person name="Kim S.-J."/>
            <person name="Kim J.-S."/>
            <person name="Hong S.-B."/>
            <person name="Kwon S.-W."/>
        </authorList>
    </citation>
    <scope>NUCLEOTIDE SEQUENCE [LARGE SCALE GENOMIC DNA]</scope>
    <source>
        <strain evidence="1 2">FW10M-9</strain>
    </source>
</reference>
<evidence type="ECO:0000313" key="2">
    <source>
        <dbReference type="Proteomes" id="UP000292118"/>
    </source>
</evidence>
<dbReference type="EMBL" id="CP035493">
    <property type="protein sequence ID" value="QAY70487.1"/>
    <property type="molecule type" value="Genomic_DNA"/>
</dbReference>